<reference evidence="9 10" key="1">
    <citation type="journal article" date="2012" name="Science">
        <title>The Paleozoic origin of enzymatic lignin decomposition reconstructed from 31 fungal genomes.</title>
        <authorList>
            <person name="Floudas D."/>
            <person name="Binder M."/>
            <person name="Riley R."/>
            <person name="Barry K."/>
            <person name="Blanchette R.A."/>
            <person name="Henrissat B."/>
            <person name="Martinez A.T."/>
            <person name="Otillar R."/>
            <person name="Spatafora J.W."/>
            <person name="Yadav J.S."/>
            <person name="Aerts A."/>
            <person name="Benoit I."/>
            <person name="Boyd A."/>
            <person name="Carlson A."/>
            <person name="Copeland A."/>
            <person name="Coutinho P.M."/>
            <person name="de Vries R.P."/>
            <person name="Ferreira P."/>
            <person name="Findley K."/>
            <person name="Foster B."/>
            <person name="Gaskell J."/>
            <person name="Glotzer D."/>
            <person name="Gorecki P."/>
            <person name="Heitman J."/>
            <person name="Hesse C."/>
            <person name="Hori C."/>
            <person name="Igarashi K."/>
            <person name="Jurgens J.A."/>
            <person name="Kallen N."/>
            <person name="Kersten P."/>
            <person name="Kohler A."/>
            <person name="Kuees U."/>
            <person name="Kumar T.K.A."/>
            <person name="Kuo A."/>
            <person name="LaButti K."/>
            <person name="Larrondo L.F."/>
            <person name="Lindquist E."/>
            <person name="Ling A."/>
            <person name="Lombard V."/>
            <person name="Lucas S."/>
            <person name="Lundell T."/>
            <person name="Martin R."/>
            <person name="McLaughlin D.J."/>
            <person name="Morgenstern I."/>
            <person name="Morin E."/>
            <person name="Murat C."/>
            <person name="Nagy L.G."/>
            <person name="Nolan M."/>
            <person name="Ohm R.A."/>
            <person name="Patyshakuliyeva A."/>
            <person name="Rokas A."/>
            <person name="Ruiz-Duenas F.J."/>
            <person name="Sabat G."/>
            <person name="Salamov A."/>
            <person name="Samejima M."/>
            <person name="Schmutz J."/>
            <person name="Slot J.C."/>
            <person name="St John F."/>
            <person name="Stenlid J."/>
            <person name="Sun H."/>
            <person name="Sun S."/>
            <person name="Syed K."/>
            <person name="Tsang A."/>
            <person name="Wiebenga A."/>
            <person name="Young D."/>
            <person name="Pisabarro A."/>
            <person name="Eastwood D.C."/>
            <person name="Martin F."/>
            <person name="Cullen D."/>
            <person name="Grigoriev I.V."/>
            <person name="Hibbett D.S."/>
        </authorList>
    </citation>
    <scope>NUCLEOTIDE SEQUENCE</scope>
    <source>
        <strain evidence="10">FP-58527</strain>
    </source>
</reference>
<dbReference type="PROSITE" id="PS00028">
    <property type="entry name" value="ZINC_FINGER_C2H2_1"/>
    <property type="match status" value="1"/>
</dbReference>
<feature type="compositionally biased region" description="Low complexity" evidence="7">
    <location>
        <begin position="89"/>
        <end position="99"/>
    </location>
</feature>
<dbReference type="SMART" id="SM00355">
    <property type="entry name" value="ZnF_C2H2"/>
    <property type="match status" value="2"/>
</dbReference>
<dbReference type="Proteomes" id="UP000015241">
    <property type="component" value="Unassembled WGS sequence"/>
</dbReference>
<dbReference type="PANTHER" id="PTHR24393">
    <property type="entry name" value="ZINC FINGER PROTEIN"/>
    <property type="match status" value="1"/>
</dbReference>
<dbReference type="OrthoDB" id="654211at2759"/>
<evidence type="ECO:0000256" key="2">
    <source>
        <dbReference type="ARBA" id="ARBA00022737"/>
    </source>
</evidence>
<proteinExistence type="predicted"/>
<dbReference type="InParanoid" id="S8E3B4"/>
<dbReference type="HOGENOM" id="CLU_065011_0_0_1"/>
<feature type="region of interest" description="Disordered" evidence="7">
    <location>
        <begin position="74"/>
        <end position="168"/>
    </location>
</feature>
<evidence type="ECO:0000256" key="7">
    <source>
        <dbReference type="SAM" id="MobiDB-lite"/>
    </source>
</evidence>
<feature type="compositionally biased region" description="Low complexity" evidence="7">
    <location>
        <begin position="110"/>
        <end position="122"/>
    </location>
</feature>
<feature type="compositionally biased region" description="Basic residues" evidence="7">
    <location>
        <begin position="157"/>
        <end position="167"/>
    </location>
</feature>
<dbReference type="SUPFAM" id="SSF57667">
    <property type="entry name" value="beta-beta-alpha zinc fingers"/>
    <property type="match status" value="1"/>
</dbReference>
<keyword evidence="10" id="KW-1185">Reference proteome</keyword>
<keyword evidence="2" id="KW-0677">Repeat</keyword>
<feature type="domain" description="C2H2-type" evidence="8">
    <location>
        <begin position="22"/>
        <end position="49"/>
    </location>
</feature>
<dbReference type="GO" id="GO:0008270">
    <property type="term" value="F:zinc ion binding"/>
    <property type="evidence" value="ECO:0007669"/>
    <property type="project" value="UniProtKB-KW"/>
</dbReference>
<sequence>MSTPPSQDESSEMAKSTEKKMHPCWMCHKSFDRPSTLRKHFLVHTGHKEFACDTCGRRFGVLSNLNRHAKKCAQRSVHQGAPTHDGVPAASTESAAYADAPPPATIALEAGPSTAPAPSAPSQLVSAPPEQTRGRKRKAAMSIDTAEDQSTASAPKKERRPRRKRSLSRWVPDSLKLYDLTPTKKGTPLPLPPVRPFVDSNGKVLEERDSYSPDVSDSPYHPRGWIGRLPGPALTDTSGPLASSGRLLVF</sequence>
<dbReference type="EMBL" id="KE504155">
    <property type="protein sequence ID" value="EPS99636.1"/>
    <property type="molecule type" value="Genomic_DNA"/>
</dbReference>
<name>S8E3B4_FOMSC</name>
<evidence type="ECO:0000256" key="1">
    <source>
        <dbReference type="ARBA" id="ARBA00022723"/>
    </source>
</evidence>
<keyword evidence="5" id="KW-0539">Nucleus</keyword>
<organism evidence="9 10">
    <name type="scientific">Fomitopsis schrenkii</name>
    <name type="common">Brown rot fungus</name>
    <dbReference type="NCBI Taxonomy" id="2126942"/>
    <lineage>
        <taxon>Eukaryota</taxon>
        <taxon>Fungi</taxon>
        <taxon>Dikarya</taxon>
        <taxon>Basidiomycota</taxon>
        <taxon>Agaricomycotina</taxon>
        <taxon>Agaricomycetes</taxon>
        <taxon>Polyporales</taxon>
        <taxon>Fomitopsis</taxon>
    </lineage>
</organism>
<dbReference type="GO" id="GO:0000978">
    <property type="term" value="F:RNA polymerase II cis-regulatory region sequence-specific DNA binding"/>
    <property type="evidence" value="ECO:0007669"/>
    <property type="project" value="TreeGrafter"/>
</dbReference>
<dbReference type="FunFam" id="3.30.160.60:FF:000100">
    <property type="entry name" value="Zinc finger 45-like"/>
    <property type="match status" value="1"/>
</dbReference>
<dbReference type="PANTHER" id="PTHR24393:SF34">
    <property type="entry name" value="PR_SET DOMAIN 13"/>
    <property type="match status" value="1"/>
</dbReference>
<dbReference type="Gene3D" id="3.30.160.60">
    <property type="entry name" value="Classic Zinc Finger"/>
    <property type="match status" value="2"/>
</dbReference>
<keyword evidence="4" id="KW-0862">Zinc</keyword>
<keyword evidence="1" id="KW-0479">Metal-binding</keyword>
<evidence type="ECO:0000256" key="6">
    <source>
        <dbReference type="PROSITE-ProRule" id="PRU00042"/>
    </source>
</evidence>
<dbReference type="GO" id="GO:0005634">
    <property type="term" value="C:nucleus"/>
    <property type="evidence" value="ECO:0007669"/>
    <property type="project" value="TreeGrafter"/>
</dbReference>
<keyword evidence="3 6" id="KW-0863">Zinc-finger</keyword>
<evidence type="ECO:0000256" key="5">
    <source>
        <dbReference type="ARBA" id="ARBA00023242"/>
    </source>
</evidence>
<protein>
    <recommendedName>
        <fullName evidence="8">C2H2-type domain-containing protein</fullName>
    </recommendedName>
</protein>
<dbReference type="eggNOG" id="KOG1721">
    <property type="taxonomic scope" value="Eukaryota"/>
</dbReference>
<feature type="domain" description="C2H2-type" evidence="8">
    <location>
        <begin position="50"/>
        <end position="83"/>
    </location>
</feature>
<evidence type="ECO:0000256" key="3">
    <source>
        <dbReference type="ARBA" id="ARBA00022771"/>
    </source>
</evidence>
<evidence type="ECO:0000313" key="10">
    <source>
        <dbReference type="Proteomes" id="UP000015241"/>
    </source>
</evidence>
<accession>S8E3B4</accession>
<dbReference type="InterPro" id="IPR036236">
    <property type="entry name" value="Znf_C2H2_sf"/>
</dbReference>
<dbReference type="STRING" id="743788.S8E3B4"/>
<dbReference type="AlphaFoldDB" id="S8E3B4"/>
<dbReference type="GO" id="GO:0001228">
    <property type="term" value="F:DNA-binding transcription activator activity, RNA polymerase II-specific"/>
    <property type="evidence" value="ECO:0007669"/>
    <property type="project" value="TreeGrafter"/>
</dbReference>
<dbReference type="InterPro" id="IPR013087">
    <property type="entry name" value="Znf_C2H2_type"/>
</dbReference>
<dbReference type="FunFam" id="3.30.160.60:FF:002212">
    <property type="entry name" value="Zinc finger protein 672"/>
    <property type="match status" value="1"/>
</dbReference>
<evidence type="ECO:0000259" key="8">
    <source>
        <dbReference type="PROSITE" id="PS50157"/>
    </source>
</evidence>
<evidence type="ECO:0000313" key="9">
    <source>
        <dbReference type="EMBL" id="EPS99636.1"/>
    </source>
</evidence>
<dbReference type="PROSITE" id="PS50157">
    <property type="entry name" value="ZINC_FINGER_C2H2_2"/>
    <property type="match status" value="2"/>
</dbReference>
<gene>
    <name evidence="9" type="ORF">FOMPIDRAFT_1163838</name>
</gene>
<evidence type="ECO:0000256" key="4">
    <source>
        <dbReference type="ARBA" id="ARBA00022833"/>
    </source>
</evidence>
<dbReference type="Pfam" id="PF00096">
    <property type="entry name" value="zf-C2H2"/>
    <property type="match status" value="2"/>
</dbReference>